<organism evidence="1 2">
    <name type="scientific">Lederbergia citrea</name>
    <dbReference type="NCBI Taxonomy" id="2833581"/>
    <lineage>
        <taxon>Bacteria</taxon>
        <taxon>Bacillati</taxon>
        <taxon>Bacillota</taxon>
        <taxon>Bacilli</taxon>
        <taxon>Bacillales</taxon>
        <taxon>Bacillaceae</taxon>
        <taxon>Lederbergia</taxon>
    </lineage>
</organism>
<comment type="caution">
    <text evidence="1">The sequence shown here is derived from an EMBL/GenBank/DDBJ whole genome shotgun (WGS) entry which is preliminary data.</text>
</comment>
<evidence type="ECO:0000313" key="1">
    <source>
        <dbReference type="EMBL" id="MBS4221389.1"/>
    </source>
</evidence>
<gene>
    <name evidence="1" type="ORF">KHA91_01295</name>
</gene>
<keyword evidence="2" id="KW-1185">Reference proteome</keyword>
<dbReference type="Proteomes" id="UP000676456">
    <property type="component" value="Unassembled WGS sequence"/>
</dbReference>
<name>A0A942UNY2_9BACI</name>
<dbReference type="EMBL" id="JAGYPN010000001">
    <property type="protein sequence ID" value="MBS4221389.1"/>
    <property type="molecule type" value="Genomic_DNA"/>
</dbReference>
<accession>A0A942UNY2</accession>
<sequence>MNLPLKEQLKVWKKDHAEFKQRKKPKKRRSDVLTESDIRSLMGMDRAVYVRGKGGRTGKNINRRDKHWIFLN</sequence>
<proteinExistence type="predicted"/>
<reference evidence="1 2" key="1">
    <citation type="submission" date="2021-05" db="EMBL/GenBank/DDBJ databases">
        <title>Novel Bacillus species.</title>
        <authorList>
            <person name="Liu G."/>
        </authorList>
    </citation>
    <scope>NUCLEOTIDE SEQUENCE [LARGE SCALE GENOMIC DNA]</scope>
    <source>
        <strain evidence="1 2">FJAT-49682</strain>
    </source>
</reference>
<dbReference type="AlphaFoldDB" id="A0A942UNY2"/>
<evidence type="ECO:0008006" key="3">
    <source>
        <dbReference type="Google" id="ProtNLM"/>
    </source>
</evidence>
<protein>
    <recommendedName>
        <fullName evidence="3">Phage protein</fullName>
    </recommendedName>
</protein>
<evidence type="ECO:0000313" key="2">
    <source>
        <dbReference type="Proteomes" id="UP000676456"/>
    </source>
</evidence>